<dbReference type="GO" id="GO:0005886">
    <property type="term" value="C:plasma membrane"/>
    <property type="evidence" value="ECO:0007669"/>
    <property type="project" value="UniProtKB-SubCell"/>
</dbReference>
<sequence>MGKIAEEWVTPFTKQCFVTSGVSLNMAAAGLVMGFTTGLLEQLKASDSSIPIDDSSGSWIAAIPGFSLVVGNFLVPSIMSRYGRKMANLISIIPLIIGWVCIMFAQDVLTLMIARIFQGLCMGMATYLGSVLIGEYCSPKNRGAFLMTISISIAVSVLVVHTMGSYIRWQISALVCGLIALLDLFIVICSPESPSWLADQGRYDECRRVFRWLRGNREEEELKRMIEASIIIRESKAEADISETFIKKLRSNIVYFKTTIQKKEFFKPIFIMIHIYTIAQWSGVNIVVTYAIDLFQRVVGPDCNIPLLVITLDAHRIIANIFAIYIIKKVKRRVMLFTTVGINLFALLGIAVYTYSKENSLLTIDHPMIGILLIHTLMFAVASGTLSLCFIIAGEIFPLEYRSLAGGISVLFYSANMFITVKTLPHLFNVLGVHGTCCINAAVVAYCLFVAWCYLPETKDRTLQDIEDEFRGRPLTVEELKSVQSLASWKAYNTDRRCSTPVVL</sequence>
<dbReference type="Proteomes" id="UP000791440">
    <property type="component" value="Unassembled WGS sequence"/>
</dbReference>
<dbReference type="InterPro" id="IPR003663">
    <property type="entry name" value="Sugar/inositol_transpt"/>
</dbReference>
<dbReference type="InterPro" id="IPR050549">
    <property type="entry name" value="MFS_Trehalose_Transporter"/>
</dbReference>
<reference evidence="11" key="1">
    <citation type="journal article" date="2016" name="Insect Biochem. Mol. Biol.">
        <title>Multifaceted biological insights from a draft genome sequence of the tobacco hornworm moth, Manduca sexta.</title>
        <authorList>
            <person name="Kanost M.R."/>
            <person name="Arrese E.L."/>
            <person name="Cao X."/>
            <person name="Chen Y.R."/>
            <person name="Chellapilla S."/>
            <person name="Goldsmith M.R."/>
            <person name="Grosse-Wilde E."/>
            <person name="Heckel D.G."/>
            <person name="Herndon N."/>
            <person name="Jiang H."/>
            <person name="Papanicolaou A."/>
            <person name="Qu J."/>
            <person name="Soulages J.L."/>
            <person name="Vogel H."/>
            <person name="Walters J."/>
            <person name="Waterhouse R.M."/>
            <person name="Ahn S.J."/>
            <person name="Almeida F.C."/>
            <person name="An C."/>
            <person name="Aqrawi P."/>
            <person name="Bretschneider A."/>
            <person name="Bryant W.B."/>
            <person name="Bucks S."/>
            <person name="Chao H."/>
            <person name="Chevignon G."/>
            <person name="Christen J.M."/>
            <person name="Clarke D.F."/>
            <person name="Dittmer N.T."/>
            <person name="Ferguson L.C.F."/>
            <person name="Garavelou S."/>
            <person name="Gordon K.H.J."/>
            <person name="Gunaratna R.T."/>
            <person name="Han Y."/>
            <person name="Hauser F."/>
            <person name="He Y."/>
            <person name="Heidel-Fischer H."/>
            <person name="Hirsh A."/>
            <person name="Hu Y."/>
            <person name="Jiang H."/>
            <person name="Kalra D."/>
            <person name="Klinner C."/>
            <person name="Konig C."/>
            <person name="Kovar C."/>
            <person name="Kroll A.R."/>
            <person name="Kuwar S.S."/>
            <person name="Lee S.L."/>
            <person name="Lehman R."/>
            <person name="Li K."/>
            <person name="Li Z."/>
            <person name="Liang H."/>
            <person name="Lovelace S."/>
            <person name="Lu Z."/>
            <person name="Mansfield J.H."/>
            <person name="McCulloch K.J."/>
            <person name="Mathew T."/>
            <person name="Morton B."/>
            <person name="Muzny D.M."/>
            <person name="Neunemann D."/>
            <person name="Ongeri F."/>
            <person name="Pauchet Y."/>
            <person name="Pu L.L."/>
            <person name="Pyrousis I."/>
            <person name="Rao X.J."/>
            <person name="Redding A."/>
            <person name="Roesel C."/>
            <person name="Sanchez-Gracia A."/>
            <person name="Schaack S."/>
            <person name="Shukla A."/>
            <person name="Tetreau G."/>
            <person name="Wang Y."/>
            <person name="Xiong G.H."/>
            <person name="Traut W."/>
            <person name="Walsh T.K."/>
            <person name="Worley K.C."/>
            <person name="Wu D."/>
            <person name="Wu W."/>
            <person name="Wu Y.Q."/>
            <person name="Zhang X."/>
            <person name="Zou Z."/>
            <person name="Zucker H."/>
            <person name="Briscoe A.D."/>
            <person name="Burmester T."/>
            <person name="Clem R.J."/>
            <person name="Feyereisen R."/>
            <person name="Grimmelikhuijzen C.J.P."/>
            <person name="Hamodrakas S.J."/>
            <person name="Hansson B.S."/>
            <person name="Huguet E."/>
            <person name="Jermiin L.S."/>
            <person name="Lan Q."/>
            <person name="Lehman H.K."/>
            <person name="Lorenzen M."/>
            <person name="Merzendorfer H."/>
            <person name="Michalopoulos I."/>
            <person name="Morton D.B."/>
            <person name="Muthukrishnan S."/>
            <person name="Oakeshott J.G."/>
            <person name="Palmer W."/>
            <person name="Park Y."/>
            <person name="Passarelli A.L."/>
            <person name="Rozas J."/>
            <person name="Schwartz L.M."/>
            <person name="Smith W."/>
            <person name="Southgate A."/>
            <person name="Vilcinskas A."/>
            <person name="Vogt R."/>
            <person name="Wang P."/>
            <person name="Werren J."/>
            <person name="Yu X.Q."/>
            <person name="Zhou J.J."/>
            <person name="Brown S.J."/>
            <person name="Scherer S.E."/>
            <person name="Richards S."/>
            <person name="Blissard G.W."/>
        </authorList>
    </citation>
    <scope>NUCLEOTIDE SEQUENCE</scope>
</reference>
<evidence type="ECO:0000313" key="11">
    <source>
        <dbReference type="EMBL" id="KAG6448275.1"/>
    </source>
</evidence>
<protein>
    <recommendedName>
        <fullName evidence="10">Major facilitator superfamily (MFS) profile domain-containing protein</fullName>
    </recommendedName>
</protein>
<evidence type="ECO:0000256" key="7">
    <source>
        <dbReference type="ARBA" id="ARBA00023136"/>
    </source>
</evidence>
<dbReference type="InterPro" id="IPR036259">
    <property type="entry name" value="MFS_trans_sf"/>
</dbReference>
<feature type="transmembrane region" description="Helical" evidence="9">
    <location>
        <begin position="169"/>
        <end position="189"/>
    </location>
</feature>
<evidence type="ECO:0000256" key="4">
    <source>
        <dbReference type="ARBA" id="ARBA00022597"/>
    </source>
</evidence>
<name>A0A921Z008_MANSE</name>
<feature type="transmembrane region" description="Helical" evidence="9">
    <location>
        <begin position="145"/>
        <end position="163"/>
    </location>
</feature>
<comment type="caution">
    <text evidence="11">The sequence shown here is derived from an EMBL/GenBank/DDBJ whole genome shotgun (WGS) entry which is preliminary data.</text>
</comment>
<dbReference type="Gene3D" id="1.20.1250.20">
    <property type="entry name" value="MFS general substrate transporter like domains"/>
    <property type="match status" value="1"/>
</dbReference>
<evidence type="ECO:0000256" key="5">
    <source>
        <dbReference type="ARBA" id="ARBA00022692"/>
    </source>
</evidence>
<feature type="transmembrane region" description="Helical" evidence="9">
    <location>
        <begin position="433"/>
        <end position="455"/>
    </location>
</feature>
<accession>A0A921Z008</accession>
<dbReference type="InterPro" id="IPR005828">
    <property type="entry name" value="MFS_sugar_transport-like"/>
</dbReference>
<evidence type="ECO:0000256" key="8">
    <source>
        <dbReference type="ARBA" id="ARBA00023180"/>
    </source>
</evidence>
<feature type="transmembrane region" description="Helical" evidence="9">
    <location>
        <begin position="304"/>
        <end position="327"/>
    </location>
</feature>
<dbReference type="SUPFAM" id="SSF103473">
    <property type="entry name" value="MFS general substrate transporter"/>
    <property type="match status" value="1"/>
</dbReference>
<feature type="transmembrane region" description="Helical" evidence="9">
    <location>
        <begin position="87"/>
        <end position="106"/>
    </location>
</feature>
<dbReference type="PROSITE" id="PS50850">
    <property type="entry name" value="MFS"/>
    <property type="match status" value="1"/>
</dbReference>
<dbReference type="Pfam" id="PF00083">
    <property type="entry name" value="Sugar_tr"/>
    <property type="match status" value="1"/>
</dbReference>
<feature type="domain" description="Major facilitator superfamily (MFS) profile" evidence="10">
    <location>
        <begin position="18"/>
        <end position="459"/>
    </location>
</feature>
<dbReference type="AlphaFoldDB" id="A0A921Z008"/>
<comment type="subcellular location">
    <subcellularLocation>
        <location evidence="1">Cell membrane</location>
        <topology evidence="1">Multi-pass membrane protein</topology>
    </subcellularLocation>
</comment>
<dbReference type="PANTHER" id="PTHR48021">
    <property type="match status" value="1"/>
</dbReference>
<feature type="transmembrane region" description="Helical" evidence="9">
    <location>
        <begin position="404"/>
        <end position="421"/>
    </location>
</feature>
<keyword evidence="12" id="KW-1185">Reference proteome</keyword>
<evidence type="ECO:0000256" key="2">
    <source>
        <dbReference type="ARBA" id="ARBA00022448"/>
    </source>
</evidence>
<evidence type="ECO:0000313" key="12">
    <source>
        <dbReference type="Proteomes" id="UP000791440"/>
    </source>
</evidence>
<feature type="transmembrane region" description="Helical" evidence="9">
    <location>
        <begin position="368"/>
        <end position="392"/>
    </location>
</feature>
<keyword evidence="3" id="KW-1003">Cell membrane</keyword>
<organism evidence="11 12">
    <name type="scientific">Manduca sexta</name>
    <name type="common">Tobacco hawkmoth</name>
    <name type="synonym">Tobacco hornworm</name>
    <dbReference type="NCBI Taxonomy" id="7130"/>
    <lineage>
        <taxon>Eukaryota</taxon>
        <taxon>Metazoa</taxon>
        <taxon>Ecdysozoa</taxon>
        <taxon>Arthropoda</taxon>
        <taxon>Hexapoda</taxon>
        <taxon>Insecta</taxon>
        <taxon>Pterygota</taxon>
        <taxon>Neoptera</taxon>
        <taxon>Endopterygota</taxon>
        <taxon>Lepidoptera</taxon>
        <taxon>Glossata</taxon>
        <taxon>Ditrysia</taxon>
        <taxon>Bombycoidea</taxon>
        <taxon>Sphingidae</taxon>
        <taxon>Sphinginae</taxon>
        <taxon>Sphingini</taxon>
        <taxon>Manduca</taxon>
    </lineage>
</organism>
<evidence type="ECO:0000256" key="6">
    <source>
        <dbReference type="ARBA" id="ARBA00022989"/>
    </source>
</evidence>
<evidence type="ECO:0000256" key="3">
    <source>
        <dbReference type="ARBA" id="ARBA00022475"/>
    </source>
</evidence>
<dbReference type="PRINTS" id="PR00171">
    <property type="entry name" value="SUGRTRNSPORT"/>
</dbReference>
<keyword evidence="8" id="KW-0325">Glycoprotein</keyword>
<evidence type="ECO:0000256" key="9">
    <source>
        <dbReference type="SAM" id="Phobius"/>
    </source>
</evidence>
<keyword evidence="5 9" id="KW-0812">Transmembrane</keyword>
<proteinExistence type="predicted"/>
<reference evidence="11" key="2">
    <citation type="submission" date="2020-12" db="EMBL/GenBank/DDBJ databases">
        <authorList>
            <person name="Kanost M."/>
        </authorList>
    </citation>
    <scope>NUCLEOTIDE SEQUENCE</scope>
</reference>
<dbReference type="InterPro" id="IPR005829">
    <property type="entry name" value="Sugar_transporter_CS"/>
</dbReference>
<dbReference type="EMBL" id="JH668355">
    <property type="protein sequence ID" value="KAG6448275.1"/>
    <property type="molecule type" value="Genomic_DNA"/>
</dbReference>
<dbReference type="FunFam" id="1.20.1250.20:FF:000218">
    <property type="entry name" value="facilitated trehalose transporter Tret1"/>
    <property type="match status" value="1"/>
</dbReference>
<evidence type="ECO:0000256" key="1">
    <source>
        <dbReference type="ARBA" id="ARBA00004651"/>
    </source>
</evidence>
<keyword evidence="6 9" id="KW-1133">Transmembrane helix</keyword>
<keyword evidence="7 9" id="KW-0472">Membrane</keyword>
<gene>
    <name evidence="11" type="ORF">O3G_MSEX005411</name>
</gene>
<evidence type="ECO:0000259" key="10">
    <source>
        <dbReference type="PROSITE" id="PS50850"/>
    </source>
</evidence>
<feature type="transmembrane region" description="Helical" evidence="9">
    <location>
        <begin position="269"/>
        <end position="292"/>
    </location>
</feature>
<keyword evidence="4" id="KW-0762">Sugar transport</keyword>
<dbReference type="InterPro" id="IPR020846">
    <property type="entry name" value="MFS_dom"/>
</dbReference>
<dbReference type="PANTHER" id="PTHR48021:SF68">
    <property type="entry name" value="MAJOR FACILITATOR SUPERFAMILY (MFS) PROFILE DOMAIN-CONTAINING PROTEIN"/>
    <property type="match status" value="1"/>
</dbReference>
<dbReference type="GO" id="GO:0022857">
    <property type="term" value="F:transmembrane transporter activity"/>
    <property type="evidence" value="ECO:0007669"/>
    <property type="project" value="InterPro"/>
</dbReference>
<feature type="transmembrane region" description="Helical" evidence="9">
    <location>
        <begin position="334"/>
        <end position="356"/>
    </location>
</feature>
<dbReference type="PROSITE" id="PS00217">
    <property type="entry name" value="SUGAR_TRANSPORT_2"/>
    <property type="match status" value="1"/>
</dbReference>
<feature type="transmembrane region" description="Helical" evidence="9">
    <location>
        <begin position="112"/>
        <end position="133"/>
    </location>
</feature>
<feature type="transmembrane region" description="Helical" evidence="9">
    <location>
        <begin position="12"/>
        <end position="36"/>
    </location>
</feature>
<feature type="transmembrane region" description="Helical" evidence="9">
    <location>
        <begin position="56"/>
        <end position="75"/>
    </location>
</feature>
<keyword evidence="2" id="KW-0813">Transport</keyword>